<feature type="region of interest" description="Disordered" evidence="6">
    <location>
        <begin position="907"/>
        <end position="933"/>
    </location>
</feature>
<comment type="caution">
    <text evidence="9">The sequence shown here is derived from an EMBL/GenBank/DDBJ whole genome shotgun (WGS) entry which is preliminary data.</text>
</comment>
<dbReference type="PANTHER" id="PTHR16172">
    <property type="entry name" value="MAJOR FACILITATOR SUPERFAMILY DOMAIN-CONTAINING PROTEIN 6-LIKE"/>
    <property type="match status" value="1"/>
</dbReference>
<feature type="region of interest" description="Disordered" evidence="6">
    <location>
        <begin position="951"/>
        <end position="975"/>
    </location>
</feature>
<feature type="compositionally biased region" description="Basic and acidic residues" evidence="6">
    <location>
        <begin position="965"/>
        <end position="975"/>
    </location>
</feature>
<protein>
    <submittedName>
        <fullName evidence="9">Major facilitator superfamily domain-containing protein 6</fullName>
    </submittedName>
</protein>
<dbReference type="AlphaFoldDB" id="A0A5B7CMA0"/>
<evidence type="ECO:0000256" key="6">
    <source>
        <dbReference type="SAM" id="MobiDB-lite"/>
    </source>
</evidence>
<keyword evidence="5 7" id="KW-0472">Membrane</keyword>
<comment type="subcellular location">
    <subcellularLocation>
        <location evidence="1">Membrane</location>
        <topology evidence="1">Multi-pass membrane protein</topology>
    </subcellularLocation>
</comment>
<evidence type="ECO:0000256" key="4">
    <source>
        <dbReference type="ARBA" id="ARBA00022989"/>
    </source>
</evidence>
<dbReference type="SUPFAM" id="SSF103473">
    <property type="entry name" value="MFS general substrate transporter"/>
    <property type="match status" value="3"/>
</dbReference>
<accession>A0A5B7CMA0</accession>
<dbReference type="InterPro" id="IPR036259">
    <property type="entry name" value="MFS_trans_sf"/>
</dbReference>
<feature type="transmembrane region" description="Helical" evidence="7">
    <location>
        <begin position="180"/>
        <end position="205"/>
    </location>
</feature>
<dbReference type="GO" id="GO:0016020">
    <property type="term" value="C:membrane"/>
    <property type="evidence" value="ECO:0007669"/>
    <property type="project" value="UniProtKB-SubCell"/>
</dbReference>
<feature type="transmembrane region" description="Helical" evidence="7">
    <location>
        <begin position="875"/>
        <end position="897"/>
    </location>
</feature>
<feature type="compositionally biased region" description="Polar residues" evidence="6">
    <location>
        <begin position="951"/>
        <end position="960"/>
    </location>
</feature>
<feature type="transmembrane region" description="Helical" evidence="7">
    <location>
        <begin position="351"/>
        <end position="374"/>
    </location>
</feature>
<keyword evidence="4 7" id="KW-1133">Transmembrane helix</keyword>
<name>A0A5B7CMA0_PORTR</name>
<feature type="domain" description="Major facilitator superfamily associated" evidence="8">
    <location>
        <begin position="162"/>
        <end position="448"/>
    </location>
</feature>
<evidence type="ECO:0000313" key="9">
    <source>
        <dbReference type="EMBL" id="MPC09824.1"/>
    </source>
</evidence>
<feature type="domain" description="Major facilitator superfamily associated" evidence="8">
    <location>
        <begin position="672"/>
        <end position="877"/>
    </location>
</feature>
<dbReference type="InterPro" id="IPR024989">
    <property type="entry name" value="MFS_assoc_dom"/>
</dbReference>
<dbReference type="OrthoDB" id="10061976at2759"/>
<dbReference type="Proteomes" id="UP000324222">
    <property type="component" value="Unassembled WGS sequence"/>
</dbReference>
<evidence type="ECO:0000259" key="8">
    <source>
        <dbReference type="Pfam" id="PF12832"/>
    </source>
</evidence>
<reference evidence="9 10" key="1">
    <citation type="submission" date="2019-05" db="EMBL/GenBank/DDBJ databases">
        <title>Another draft genome of Portunus trituberculatus and its Hox gene families provides insights of decapod evolution.</title>
        <authorList>
            <person name="Jeong J.-H."/>
            <person name="Song I."/>
            <person name="Kim S."/>
            <person name="Choi T."/>
            <person name="Kim D."/>
            <person name="Ryu S."/>
            <person name="Kim W."/>
        </authorList>
    </citation>
    <scope>NUCLEOTIDE SEQUENCE [LARGE SCALE GENOMIC DNA]</scope>
    <source>
        <tissue evidence="9">Muscle</tissue>
    </source>
</reference>
<proteinExistence type="inferred from homology"/>
<feature type="transmembrane region" description="Helical" evidence="7">
    <location>
        <begin position="421"/>
        <end position="443"/>
    </location>
</feature>
<feature type="transmembrane region" description="Helical" evidence="7">
    <location>
        <begin position="250"/>
        <end position="271"/>
    </location>
</feature>
<feature type="transmembrane region" description="Helical" evidence="7">
    <location>
        <begin position="599"/>
        <end position="621"/>
    </location>
</feature>
<feature type="transmembrane region" description="Helical" evidence="7">
    <location>
        <begin position="324"/>
        <end position="344"/>
    </location>
</feature>
<feature type="transmembrane region" description="Helical" evidence="7">
    <location>
        <begin position="679"/>
        <end position="700"/>
    </location>
</feature>
<dbReference type="EMBL" id="VSRR010000088">
    <property type="protein sequence ID" value="MPC09824.1"/>
    <property type="molecule type" value="Genomic_DNA"/>
</dbReference>
<evidence type="ECO:0000256" key="5">
    <source>
        <dbReference type="ARBA" id="ARBA00023136"/>
    </source>
</evidence>
<gene>
    <name evidence="9" type="primary">Mfsd6</name>
    <name evidence="9" type="ORF">E2C01_002442</name>
</gene>
<feature type="transmembrane region" description="Helical" evidence="7">
    <location>
        <begin position="720"/>
        <end position="745"/>
    </location>
</feature>
<sequence length="975" mass="105540">MYVYGRGGVLKEASGGAAIVFSAVPVARRYHTLPESLPLTLSLVGNGPASLSVPPPLQCDYLPLLDNLTITIANCSLCDPSSLLQGGCVPQGPSVCVGQQLEAPGEAEVQVLPVTPHANASNVTYLEVIHWSDAAFPTQTGGEVEECAIACSAAGARVDLCSNTVSVEVIDPMLTFWCYLLVRVLNGFTLAASFTLFDGAAMAILKEHSGDYGLQRLYGNLGAIFLTPISGLLIDRSSEENGDQDYRPAFYLYCALKVVGAVVILFLDLDFRKPSNKVLKDFRGLLKKPEILAFLVVMLISGICFGVLDTFLFWLLQDLGAKKYLMGITVTVGSLAGIPILVASGSIFKKLGLANTIILGFAFYVFRMLGYSFITNPWWCMPFEALECFTVSLMSAAAVSYAADLATPATLATLQGVYGGLYYGVGRGLGSLVGGFLIGPLGVRNTFRIMALVCAVTCIVYFILNRLFFVKAQEERKLKAEKEKKDEKEAVTEERSTDKELGSKFEFRLIPSHPTREVRLSQIQYSSRRVAFLFRYFDKIWLRPQDSTSAMMPFLTLHARSLGILEMELGIVFAVNAVFTILVPTPAGILADKIGNFKVFLSFMMAASGGAALVFSAVPVARRYHNLPESLPLTLSLVDDGLATLSVPPPLQCDYLPLLDNLTITIANCSLCDPGRPTFYLYCGLKVLAAVVILFLDLDFRQPSSRVLKDFRSLLKKPEILSFLIVMLIAGTCFGVLDTFLFWLLQDLGAQKYLMGITVTVGFSAGVPVLVASGYIFKRLGLPNTIVLGFAVYVVRMLGYSFITNPWWCMPFEALECFTVSLMSAAAVSYAADLATPATLTTLQGLYGGIYHGVGRGLGSLVSGFLMAPLGLRNVFRVLALLCGVTGVLYFTTNCLFFRKLQKKRKGADTGGEDERGCGQAGAESWSGAMTPGTAHRLKLGQAAVAVAVTQGSSSPQSAPWSYLRRPDTRSDTVT</sequence>
<feature type="transmembrane region" description="Helical" evidence="7">
    <location>
        <begin position="757"/>
        <end position="777"/>
    </location>
</feature>
<evidence type="ECO:0000313" key="10">
    <source>
        <dbReference type="Proteomes" id="UP000324222"/>
    </source>
</evidence>
<keyword evidence="3 7" id="KW-0812">Transmembrane</keyword>
<evidence type="ECO:0000256" key="2">
    <source>
        <dbReference type="ARBA" id="ARBA00005241"/>
    </source>
</evidence>
<keyword evidence="10" id="KW-1185">Reference proteome</keyword>
<dbReference type="Gene3D" id="1.20.1250.20">
    <property type="entry name" value="MFS general substrate transporter like domains"/>
    <property type="match status" value="4"/>
</dbReference>
<comment type="similarity">
    <text evidence="2">Belongs to the major facilitator superfamily. MFSD6 family.</text>
</comment>
<dbReference type="InterPro" id="IPR051717">
    <property type="entry name" value="MFS_MFSD6"/>
</dbReference>
<feature type="transmembrane region" description="Helical" evidence="7">
    <location>
        <begin position="784"/>
        <end position="803"/>
    </location>
</feature>
<organism evidence="9 10">
    <name type="scientific">Portunus trituberculatus</name>
    <name type="common">Swimming crab</name>
    <name type="synonym">Neptunus trituberculatus</name>
    <dbReference type="NCBI Taxonomy" id="210409"/>
    <lineage>
        <taxon>Eukaryota</taxon>
        <taxon>Metazoa</taxon>
        <taxon>Ecdysozoa</taxon>
        <taxon>Arthropoda</taxon>
        <taxon>Crustacea</taxon>
        <taxon>Multicrustacea</taxon>
        <taxon>Malacostraca</taxon>
        <taxon>Eumalacostraca</taxon>
        <taxon>Eucarida</taxon>
        <taxon>Decapoda</taxon>
        <taxon>Pleocyemata</taxon>
        <taxon>Brachyura</taxon>
        <taxon>Eubrachyura</taxon>
        <taxon>Portunoidea</taxon>
        <taxon>Portunidae</taxon>
        <taxon>Portuninae</taxon>
        <taxon>Portunus</taxon>
    </lineage>
</organism>
<evidence type="ECO:0000256" key="1">
    <source>
        <dbReference type="ARBA" id="ARBA00004141"/>
    </source>
</evidence>
<feature type="transmembrane region" description="Helical" evidence="7">
    <location>
        <begin position="449"/>
        <end position="469"/>
    </location>
</feature>
<dbReference type="CDD" id="cd17335">
    <property type="entry name" value="MFS_MFSD6"/>
    <property type="match status" value="1"/>
</dbReference>
<dbReference type="Pfam" id="PF12832">
    <property type="entry name" value="MFS_1_like"/>
    <property type="match status" value="2"/>
</dbReference>
<feature type="transmembrane region" description="Helical" evidence="7">
    <location>
        <begin position="217"/>
        <end position="234"/>
    </location>
</feature>
<evidence type="ECO:0000256" key="3">
    <source>
        <dbReference type="ARBA" id="ARBA00022692"/>
    </source>
</evidence>
<dbReference type="PANTHER" id="PTHR16172:SF35">
    <property type="entry name" value="MAJOR FACILITATOR SUPERFAMILY (MFS) PROFILE DOMAIN-CONTAINING PROTEIN"/>
    <property type="match status" value="1"/>
</dbReference>
<evidence type="ECO:0000256" key="7">
    <source>
        <dbReference type="SAM" id="Phobius"/>
    </source>
</evidence>
<feature type="transmembrane region" description="Helical" evidence="7">
    <location>
        <begin position="291"/>
        <end position="312"/>
    </location>
</feature>